<dbReference type="EMBL" id="MF150122">
    <property type="protein sequence ID" value="ASF81395.1"/>
    <property type="molecule type" value="Genomic_DNA"/>
</dbReference>
<organism evidence="1">
    <name type="scientific">Klebsiella pneumoniae</name>
    <dbReference type="NCBI Taxonomy" id="573"/>
    <lineage>
        <taxon>Bacteria</taxon>
        <taxon>Pseudomonadati</taxon>
        <taxon>Pseudomonadota</taxon>
        <taxon>Gammaproteobacteria</taxon>
        <taxon>Enterobacterales</taxon>
        <taxon>Enterobacteriaceae</taxon>
        <taxon>Klebsiella/Raoultella group</taxon>
        <taxon>Klebsiella</taxon>
        <taxon>Klebsiella pneumoniae complex</taxon>
    </lineage>
</organism>
<accession>A0A218N5E0</accession>
<gene>
    <name evidence="1" type="ORF">KP64477b_00067</name>
</gene>
<geneLocation type="plasmid" evidence="1">
    <name>pKP64477b</name>
</geneLocation>
<evidence type="ECO:0000313" key="1">
    <source>
        <dbReference type="EMBL" id="ASF81395.1"/>
    </source>
</evidence>
<name>A0A218N5E0_KLEPN</name>
<protein>
    <submittedName>
        <fullName evidence="1">Uncharacterized protein</fullName>
    </submittedName>
</protein>
<dbReference type="InterPro" id="IPR045809">
    <property type="entry name" value="MobI"/>
</dbReference>
<dbReference type="AlphaFoldDB" id="A0A218N5E0"/>
<dbReference type="Pfam" id="PF19456">
    <property type="entry name" value="MobI"/>
    <property type="match status" value="1"/>
</dbReference>
<reference evidence="1" key="1">
    <citation type="submission" date="2017-05" db="EMBL/GenBank/DDBJ databases">
        <authorList>
            <person name="Song R."/>
            <person name="Chenine A.L."/>
            <person name="Ruprecht R.M."/>
        </authorList>
    </citation>
    <scope>NUCLEOTIDE SEQUENCE</scope>
    <source>
        <strain evidence="1">A64477</strain>
        <plasmid evidence="1">pKP64477b</plasmid>
    </source>
</reference>
<keyword evidence="1" id="KW-0614">Plasmid</keyword>
<dbReference type="RefSeq" id="WP_226330899.1">
    <property type="nucleotide sequence ID" value="NZ_JACSXS010000006.1"/>
</dbReference>
<proteinExistence type="predicted"/>
<sequence>MERTLCWASGRGCWSCSQESYFFADDMCTKKILKKNANTLVSSEKSFGIPVVCENGGVDMNPIITAHQEIVIENSVRYIELLKSEATKILDEYWETWKARNQLISQTTYANGGKFMPGRFAPVFKKVGSSQKLTIVWKDFSPRFKNKIEHHGVVVKPKLGGYSVSCFKNALDWELEMILETENKIKPIRELLAEYHQRKLADIKRLEKLKRLI</sequence>